<dbReference type="PANTHER" id="PTHR30098">
    <property type="entry name" value="LEUCYL/PHENYLALANYL-TRNA--PROTEIN TRANSFERASE"/>
    <property type="match status" value="1"/>
</dbReference>
<proteinExistence type="inferred from homology"/>
<dbReference type="GO" id="GO:0008914">
    <property type="term" value="F:leucyl-tRNA--protein transferase activity"/>
    <property type="evidence" value="ECO:0007669"/>
    <property type="project" value="UniProtKB-EC"/>
</dbReference>
<evidence type="ECO:0000313" key="5">
    <source>
        <dbReference type="EMBL" id="MCL1126779.1"/>
    </source>
</evidence>
<dbReference type="PANTHER" id="PTHR30098:SF2">
    <property type="entry name" value="LEUCYL_PHENYLALANYL-TRNA--PROTEIN TRANSFERASE"/>
    <property type="match status" value="1"/>
</dbReference>
<dbReference type="InterPro" id="IPR016181">
    <property type="entry name" value="Acyl_CoA_acyltransferase"/>
</dbReference>
<keyword evidence="6" id="KW-1185">Reference proteome</keyword>
<comment type="similarity">
    <text evidence="4">Belongs to the L/F-transferase family.</text>
</comment>
<comment type="catalytic activity">
    <reaction evidence="4">
        <text>L-phenylalanyl-tRNA(Phe) + an N-terminal L-alpha-aminoacyl-[protein] = an N-terminal L-phenylalanyl-L-alpha-aminoacyl-[protein] + tRNA(Phe)</text>
        <dbReference type="Rhea" id="RHEA:43632"/>
        <dbReference type="Rhea" id="RHEA-COMP:9668"/>
        <dbReference type="Rhea" id="RHEA-COMP:9699"/>
        <dbReference type="Rhea" id="RHEA-COMP:10636"/>
        <dbReference type="Rhea" id="RHEA-COMP:10637"/>
        <dbReference type="ChEBI" id="CHEBI:78442"/>
        <dbReference type="ChEBI" id="CHEBI:78531"/>
        <dbReference type="ChEBI" id="CHEBI:78597"/>
        <dbReference type="ChEBI" id="CHEBI:83561"/>
        <dbReference type="EC" id="2.3.2.6"/>
    </reaction>
</comment>
<gene>
    <name evidence="4 5" type="primary">aat</name>
    <name evidence="5" type="ORF">L2764_20405</name>
</gene>
<evidence type="ECO:0000313" key="6">
    <source>
        <dbReference type="Proteomes" id="UP001203423"/>
    </source>
</evidence>
<dbReference type="Gene3D" id="3.40.630.70">
    <property type="entry name" value="Leucyl/phenylalanyl-tRNA-protein transferase, C-terminal domain"/>
    <property type="match status" value="1"/>
</dbReference>
<dbReference type="Gene3D" id="3.30.70.3550">
    <property type="entry name" value="Leucyl/phenylalanyl-tRNA-protein transferase, N-terminal domain"/>
    <property type="match status" value="1"/>
</dbReference>
<evidence type="ECO:0000256" key="1">
    <source>
        <dbReference type="ARBA" id="ARBA00022490"/>
    </source>
</evidence>
<organism evidence="5 6">
    <name type="scientific">Shewanella surugensis</name>
    <dbReference type="NCBI Taxonomy" id="212020"/>
    <lineage>
        <taxon>Bacteria</taxon>
        <taxon>Pseudomonadati</taxon>
        <taxon>Pseudomonadota</taxon>
        <taxon>Gammaproteobacteria</taxon>
        <taxon>Alteromonadales</taxon>
        <taxon>Shewanellaceae</taxon>
        <taxon>Shewanella</taxon>
    </lineage>
</organism>
<dbReference type="EC" id="2.3.2.6" evidence="4"/>
<dbReference type="InterPro" id="IPR042221">
    <property type="entry name" value="Leu/Phe-tRNA_Trfase_N"/>
</dbReference>
<reference evidence="5 6" key="1">
    <citation type="submission" date="2022-01" db="EMBL/GenBank/DDBJ databases">
        <title>Whole genome-based taxonomy of the Shewanellaceae.</title>
        <authorList>
            <person name="Martin-Rodriguez A.J."/>
        </authorList>
    </citation>
    <scope>NUCLEOTIDE SEQUENCE [LARGE SCALE GENOMIC DNA]</scope>
    <source>
        <strain evidence="5 6">DSM 17177</strain>
    </source>
</reference>
<evidence type="ECO:0000256" key="3">
    <source>
        <dbReference type="ARBA" id="ARBA00023315"/>
    </source>
</evidence>
<name>A0ABT0LGI9_9GAMM</name>
<protein>
    <recommendedName>
        <fullName evidence="4">Leucyl/phenylalanyl-tRNA--protein transferase</fullName>
        <ecNumber evidence="4">2.3.2.6</ecNumber>
    </recommendedName>
    <alternativeName>
        <fullName evidence="4">L/F-transferase</fullName>
    </alternativeName>
    <alternativeName>
        <fullName evidence="4">Leucyltransferase</fullName>
    </alternativeName>
    <alternativeName>
        <fullName evidence="4">Phenyalanyltransferase</fullName>
    </alternativeName>
</protein>
<comment type="function">
    <text evidence="4">Functions in the N-end rule pathway of protein degradation where it conjugates Leu, Phe and, less efficiently, Met from aminoacyl-tRNAs to the N-termini of proteins containing an N-terminal arginine or lysine.</text>
</comment>
<accession>A0ABT0LGI9</accession>
<comment type="subcellular location">
    <subcellularLocation>
        <location evidence="4">Cytoplasm</location>
    </subcellularLocation>
</comment>
<dbReference type="Pfam" id="PF03588">
    <property type="entry name" value="Leu_Phe_trans"/>
    <property type="match status" value="1"/>
</dbReference>
<dbReference type="SUPFAM" id="SSF55729">
    <property type="entry name" value="Acyl-CoA N-acyltransferases (Nat)"/>
    <property type="match status" value="1"/>
</dbReference>
<keyword evidence="3 4" id="KW-0012">Acyltransferase</keyword>
<comment type="catalytic activity">
    <reaction evidence="4">
        <text>N-terminal L-lysyl-[protein] + L-leucyl-tRNA(Leu) = N-terminal L-leucyl-L-lysyl-[protein] + tRNA(Leu) + H(+)</text>
        <dbReference type="Rhea" id="RHEA:12340"/>
        <dbReference type="Rhea" id="RHEA-COMP:9613"/>
        <dbReference type="Rhea" id="RHEA-COMP:9622"/>
        <dbReference type="Rhea" id="RHEA-COMP:12670"/>
        <dbReference type="Rhea" id="RHEA-COMP:12671"/>
        <dbReference type="ChEBI" id="CHEBI:15378"/>
        <dbReference type="ChEBI" id="CHEBI:65249"/>
        <dbReference type="ChEBI" id="CHEBI:78442"/>
        <dbReference type="ChEBI" id="CHEBI:78494"/>
        <dbReference type="ChEBI" id="CHEBI:133043"/>
        <dbReference type="EC" id="2.3.2.6"/>
    </reaction>
</comment>
<keyword evidence="2 4" id="KW-0808">Transferase</keyword>
<dbReference type="NCBIfam" id="TIGR00667">
    <property type="entry name" value="aat"/>
    <property type="match status" value="1"/>
</dbReference>
<keyword evidence="1 4" id="KW-0963">Cytoplasm</keyword>
<comment type="catalytic activity">
    <reaction evidence="4">
        <text>N-terminal L-arginyl-[protein] + L-leucyl-tRNA(Leu) = N-terminal L-leucyl-L-arginyl-[protein] + tRNA(Leu) + H(+)</text>
        <dbReference type="Rhea" id="RHEA:50416"/>
        <dbReference type="Rhea" id="RHEA-COMP:9613"/>
        <dbReference type="Rhea" id="RHEA-COMP:9622"/>
        <dbReference type="Rhea" id="RHEA-COMP:12672"/>
        <dbReference type="Rhea" id="RHEA-COMP:12673"/>
        <dbReference type="ChEBI" id="CHEBI:15378"/>
        <dbReference type="ChEBI" id="CHEBI:64719"/>
        <dbReference type="ChEBI" id="CHEBI:78442"/>
        <dbReference type="ChEBI" id="CHEBI:78494"/>
        <dbReference type="ChEBI" id="CHEBI:133044"/>
        <dbReference type="EC" id="2.3.2.6"/>
    </reaction>
</comment>
<dbReference type="Proteomes" id="UP001203423">
    <property type="component" value="Unassembled WGS sequence"/>
</dbReference>
<dbReference type="HAMAP" id="MF_00688">
    <property type="entry name" value="Leu_Phe_trans"/>
    <property type="match status" value="1"/>
</dbReference>
<comment type="caution">
    <text evidence="5">The sequence shown here is derived from an EMBL/GenBank/DDBJ whole genome shotgun (WGS) entry which is preliminary data.</text>
</comment>
<sequence length="236" mass="26766">MNTLSYLNNDQQPFPPAEQALTEPNGLLAVGGDLRPQRLLNAYYNGIFPWFNNNDPILWWSPDPRAVIPVGQLNISRSLRKYVNKQAWRYTINHAFPHVIQACSLPRKAQEGTWITQDIQDAYLTLHQQGYAHSIEVWHNDLLIGGLYGIAIGQVFCGESMFHLESNASKAAMMCLQQHLLSSKFTLIDAQIVNPHLTSLGAKAISRSQFISQLIQLRDKDVAKHCWEPKEVSIEF</sequence>
<dbReference type="InterPro" id="IPR004616">
    <property type="entry name" value="Leu/Phe-tRNA_Trfase"/>
</dbReference>
<dbReference type="InterPro" id="IPR042203">
    <property type="entry name" value="Leu/Phe-tRNA_Trfase_C"/>
</dbReference>
<dbReference type="RefSeq" id="WP_248942192.1">
    <property type="nucleotide sequence ID" value="NZ_JAKIKS010000107.1"/>
</dbReference>
<evidence type="ECO:0000256" key="2">
    <source>
        <dbReference type="ARBA" id="ARBA00022679"/>
    </source>
</evidence>
<evidence type="ECO:0000256" key="4">
    <source>
        <dbReference type="HAMAP-Rule" id="MF_00688"/>
    </source>
</evidence>
<dbReference type="EMBL" id="JAKIKS010000107">
    <property type="protein sequence ID" value="MCL1126779.1"/>
    <property type="molecule type" value="Genomic_DNA"/>
</dbReference>